<evidence type="ECO:0000256" key="5">
    <source>
        <dbReference type="SAM" id="MobiDB-lite"/>
    </source>
</evidence>
<sequence length="352" mass="37310">MANFDSNHWKQINISPNSENTGQGQSMDGSVLYTKQGTGSVFFTDTNTTAAEQLWQIFAFNSSYYVLRTQGSGPEGYMNTGLGSGGLTPGNTVPLMANYLISDDSMFWKISPWGDGTFFFTNAANGTAWNLAIKPNSLMVMTSNISAPQDAQRFSFTQQGTIDDVRYSSVLLGTQLASTASTNSPATAASSSTSSPSPILRTASSGTSTSVPSQTITATGTPTTATSSPSSSPATNMQPPNQTPANHTGISSGGAAGIGIGCGAVVIIIIAVVGLLLFRWRRARRMKAQPIIPYEISGKSPSFQQVQEYKTMHELGMRDVPPAELGMRDVPPAELPGATHRGQVWAEWPGHH</sequence>
<dbReference type="GO" id="GO:0071944">
    <property type="term" value="C:cell periphery"/>
    <property type="evidence" value="ECO:0007669"/>
    <property type="project" value="UniProtKB-ARBA"/>
</dbReference>
<evidence type="ECO:0000256" key="1">
    <source>
        <dbReference type="ARBA" id="ARBA00004167"/>
    </source>
</evidence>
<dbReference type="InterPro" id="IPR035992">
    <property type="entry name" value="Ricin_B-like_lectins"/>
</dbReference>
<keyword evidence="2 6" id="KW-0812">Transmembrane</keyword>
<evidence type="ECO:0000256" key="2">
    <source>
        <dbReference type="ARBA" id="ARBA00022692"/>
    </source>
</evidence>
<evidence type="ECO:0000313" key="8">
    <source>
        <dbReference type="Proteomes" id="UP000235786"/>
    </source>
</evidence>
<dbReference type="CDD" id="cd00161">
    <property type="entry name" value="beta-trefoil_Ricin-like"/>
    <property type="match status" value="1"/>
</dbReference>
<keyword evidence="8" id="KW-1185">Reference proteome</keyword>
<dbReference type="GO" id="GO:0016020">
    <property type="term" value="C:membrane"/>
    <property type="evidence" value="ECO:0007669"/>
    <property type="project" value="UniProtKB-SubCell"/>
</dbReference>
<evidence type="ECO:0000256" key="3">
    <source>
        <dbReference type="ARBA" id="ARBA00022989"/>
    </source>
</evidence>
<feature type="compositionally biased region" description="Polar residues" evidence="5">
    <location>
        <begin position="236"/>
        <end position="248"/>
    </location>
</feature>
<organism evidence="7 8">
    <name type="scientific">Hyaloscypha variabilis (strain UAMH 11265 / GT02V1 / F)</name>
    <name type="common">Meliniomyces variabilis</name>
    <dbReference type="NCBI Taxonomy" id="1149755"/>
    <lineage>
        <taxon>Eukaryota</taxon>
        <taxon>Fungi</taxon>
        <taxon>Dikarya</taxon>
        <taxon>Ascomycota</taxon>
        <taxon>Pezizomycotina</taxon>
        <taxon>Leotiomycetes</taxon>
        <taxon>Helotiales</taxon>
        <taxon>Hyaloscyphaceae</taxon>
        <taxon>Hyaloscypha</taxon>
        <taxon>Hyaloscypha variabilis</taxon>
    </lineage>
</organism>
<proteinExistence type="predicted"/>
<accession>A0A2J6RF40</accession>
<feature type="transmembrane region" description="Helical" evidence="6">
    <location>
        <begin position="255"/>
        <end position="278"/>
    </location>
</feature>
<feature type="compositionally biased region" description="Low complexity" evidence="5">
    <location>
        <begin position="212"/>
        <end position="235"/>
    </location>
</feature>
<feature type="compositionally biased region" description="Low complexity" evidence="5">
    <location>
        <begin position="182"/>
        <end position="198"/>
    </location>
</feature>
<dbReference type="PANTHER" id="PTHR15549">
    <property type="entry name" value="PAIRED IMMUNOGLOBULIN-LIKE TYPE 2 RECEPTOR"/>
    <property type="match status" value="1"/>
</dbReference>
<dbReference type="AlphaFoldDB" id="A0A2J6RF40"/>
<dbReference type="Proteomes" id="UP000235786">
    <property type="component" value="Unassembled WGS sequence"/>
</dbReference>
<feature type="region of interest" description="Disordered" evidence="5">
    <location>
        <begin position="182"/>
        <end position="249"/>
    </location>
</feature>
<dbReference type="EMBL" id="KZ613950">
    <property type="protein sequence ID" value="PMD37093.1"/>
    <property type="molecule type" value="Genomic_DNA"/>
</dbReference>
<comment type="subcellular location">
    <subcellularLocation>
        <location evidence="1">Membrane</location>
        <topology evidence="1">Single-pass membrane protein</topology>
    </subcellularLocation>
</comment>
<feature type="region of interest" description="Disordered" evidence="5">
    <location>
        <begin position="1"/>
        <end position="29"/>
    </location>
</feature>
<evidence type="ECO:0000313" key="7">
    <source>
        <dbReference type="EMBL" id="PMD37093.1"/>
    </source>
</evidence>
<dbReference type="InterPro" id="IPR051694">
    <property type="entry name" value="Immunoregulatory_rcpt-like"/>
</dbReference>
<evidence type="ECO:0000256" key="6">
    <source>
        <dbReference type="SAM" id="Phobius"/>
    </source>
</evidence>
<name>A0A2J6RF40_HYAVF</name>
<evidence type="ECO:0008006" key="9">
    <source>
        <dbReference type="Google" id="ProtNLM"/>
    </source>
</evidence>
<protein>
    <recommendedName>
        <fullName evidence="9">Ricin B lectin domain-containing protein</fullName>
    </recommendedName>
</protein>
<feature type="compositionally biased region" description="Polar residues" evidence="5">
    <location>
        <begin position="202"/>
        <end position="211"/>
    </location>
</feature>
<gene>
    <name evidence="7" type="ORF">L207DRAFT_569176</name>
</gene>
<evidence type="ECO:0000256" key="4">
    <source>
        <dbReference type="ARBA" id="ARBA00023136"/>
    </source>
</evidence>
<dbReference type="OrthoDB" id="4158815at2759"/>
<dbReference type="STRING" id="1149755.A0A2J6RF40"/>
<dbReference type="PANTHER" id="PTHR15549:SF6">
    <property type="entry name" value="MID2 DOMAIN-CONTAINING PROTEIN"/>
    <property type="match status" value="1"/>
</dbReference>
<reference evidence="7 8" key="1">
    <citation type="submission" date="2016-04" db="EMBL/GenBank/DDBJ databases">
        <title>A degradative enzymes factory behind the ericoid mycorrhizal symbiosis.</title>
        <authorList>
            <consortium name="DOE Joint Genome Institute"/>
            <person name="Martino E."/>
            <person name="Morin E."/>
            <person name="Grelet G."/>
            <person name="Kuo A."/>
            <person name="Kohler A."/>
            <person name="Daghino S."/>
            <person name="Barry K."/>
            <person name="Choi C."/>
            <person name="Cichocki N."/>
            <person name="Clum A."/>
            <person name="Copeland A."/>
            <person name="Hainaut M."/>
            <person name="Haridas S."/>
            <person name="Labutti K."/>
            <person name="Lindquist E."/>
            <person name="Lipzen A."/>
            <person name="Khouja H.-R."/>
            <person name="Murat C."/>
            <person name="Ohm R."/>
            <person name="Olson A."/>
            <person name="Spatafora J."/>
            <person name="Veneault-Fourrey C."/>
            <person name="Henrissat B."/>
            <person name="Grigoriev I."/>
            <person name="Martin F."/>
            <person name="Perotto S."/>
        </authorList>
    </citation>
    <scope>NUCLEOTIDE SEQUENCE [LARGE SCALE GENOMIC DNA]</scope>
    <source>
        <strain evidence="7 8">F</strain>
    </source>
</reference>
<dbReference type="Gene3D" id="2.80.10.50">
    <property type="match status" value="1"/>
</dbReference>
<keyword evidence="3 6" id="KW-1133">Transmembrane helix</keyword>
<keyword evidence="4 6" id="KW-0472">Membrane</keyword>
<dbReference type="SUPFAM" id="SSF50370">
    <property type="entry name" value="Ricin B-like lectins"/>
    <property type="match status" value="1"/>
</dbReference>